<dbReference type="EMBL" id="LRGB01008686">
    <property type="protein sequence ID" value="KZS00746.1"/>
    <property type="molecule type" value="Genomic_DNA"/>
</dbReference>
<feature type="signal peptide" evidence="1">
    <location>
        <begin position="1"/>
        <end position="20"/>
    </location>
</feature>
<proteinExistence type="predicted"/>
<evidence type="ECO:0000313" key="2">
    <source>
        <dbReference type="EMBL" id="KZS00746.1"/>
    </source>
</evidence>
<evidence type="ECO:0000256" key="1">
    <source>
        <dbReference type="SAM" id="SignalP"/>
    </source>
</evidence>
<keyword evidence="1" id="KW-0732">Signal</keyword>
<feature type="chain" id="PRO_5007850563" evidence="1">
    <location>
        <begin position="21"/>
        <end position="54"/>
    </location>
</feature>
<comment type="caution">
    <text evidence="2">The sequence shown here is derived from an EMBL/GenBank/DDBJ whole genome shotgun (WGS) entry which is preliminary data.</text>
</comment>
<accession>A0A164I0B8</accession>
<feature type="non-terminal residue" evidence="2">
    <location>
        <position position="1"/>
    </location>
</feature>
<dbReference type="AlphaFoldDB" id="A0A164I0B8"/>
<dbReference type="Proteomes" id="UP000076858">
    <property type="component" value="Unassembled WGS sequence"/>
</dbReference>
<name>A0A164I0B8_9CRUS</name>
<keyword evidence="3" id="KW-1185">Reference proteome</keyword>
<reference evidence="2 3" key="1">
    <citation type="submission" date="2016-03" db="EMBL/GenBank/DDBJ databases">
        <title>EvidentialGene: Evidence-directed Construction of Genes on Genomes.</title>
        <authorList>
            <person name="Gilbert D.G."/>
            <person name="Choi J.-H."/>
            <person name="Mockaitis K."/>
            <person name="Colbourne J."/>
            <person name="Pfrender M."/>
        </authorList>
    </citation>
    <scope>NUCLEOTIDE SEQUENCE [LARGE SCALE GENOMIC DNA]</scope>
    <source>
        <strain evidence="2 3">Xinb3</strain>
        <tissue evidence="2">Complete organism</tissue>
    </source>
</reference>
<organism evidence="2 3">
    <name type="scientific">Daphnia magna</name>
    <dbReference type="NCBI Taxonomy" id="35525"/>
    <lineage>
        <taxon>Eukaryota</taxon>
        <taxon>Metazoa</taxon>
        <taxon>Ecdysozoa</taxon>
        <taxon>Arthropoda</taxon>
        <taxon>Crustacea</taxon>
        <taxon>Branchiopoda</taxon>
        <taxon>Diplostraca</taxon>
        <taxon>Cladocera</taxon>
        <taxon>Anomopoda</taxon>
        <taxon>Daphniidae</taxon>
        <taxon>Daphnia</taxon>
    </lineage>
</organism>
<gene>
    <name evidence="2" type="ORF">APZ42_002835</name>
</gene>
<protein>
    <submittedName>
        <fullName evidence="2">Uncharacterized protein</fullName>
    </submittedName>
</protein>
<evidence type="ECO:0000313" key="3">
    <source>
        <dbReference type="Proteomes" id="UP000076858"/>
    </source>
</evidence>
<sequence>RKLCKFVVFCTCVYVFYIGGEMGNEGEGSVAKIANFRENERHIERRIFCFQDSL</sequence>